<name>A0ABT5BY31_9BACT</name>
<gene>
    <name evidence="1" type="ORF">POL72_15090</name>
</gene>
<evidence type="ECO:0000313" key="1">
    <source>
        <dbReference type="EMBL" id="MDC0679067.1"/>
    </source>
</evidence>
<accession>A0ABT5BY31</accession>
<evidence type="ECO:0000313" key="2">
    <source>
        <dbReference type="Proteomes" id="UP001217485"/>
    </source>
</evidence>
<keyword evidence="2" id="KW-1185">Reference proteome</keyword>
<dbReference type="EMBL" id="JAQNDK010000002">
    <property type="protein sequence ID" value="MDC0679067.1"/>
    <property type="molecule type" value="Genomic_DNA"/>
</dbReference>
<protein>
    <submittedName>
        <fullName evidence="1">Uncharacterized protein</fullName>
    </submittedName>
</protein>
<dbReference type="RefSeq" id="WP_272096006.1">
    <property type="nucleotide sequence ID" value="NZ_JAQNDK010000002.1"/>
</dbReference>
<reference evidence="1 2" key="1">
    <citation type="submission" date="2023-01" db="EMBL/GenBank/DDBJ databases">
        <title>Minimal conservation of predation-associated metabolite biosynthetic gene clusters underscores biosynthetic potential of Myxococcota including descriptions for ten novel species: Archangium lansinium sp. nov., Myxococcus landrumus sp. nov., Nannocystis bai.</title>
        <authorList>
            <person name="Ahearne A."/>
            <person name="Stevens C."/>
            <person name="Dowd S."/>
        </authorList>
    </citation>
    <scope>NUCLEOTIDE SEQUENCE [LARGE SCALE GENOMIC DNA]</scope>
    <source>
        <strain evidence="1 2">WIWO2</strain>
    </source>
</reference>
<sequence>MEIEPRTPFGFAPHAGSPEIAAGKEAIRLAISRVSFAAGTVELDVSASFLFPDAVASRYRDVEESMVLVVHDVEQADGGALLARNTFIEFPAGERDGPNQLLEPALPMPGRGSLASEGYQGAWLNVTVAFPCAAAVPRYRPSVYVYLVLENYVSNVIGIDLVDKKAIEF</sequence>
<proteinExistence type="predicted"/>
<organism evidence="1 2">
    <name type="scientific">Sorangium atrum</name>
    <dbReference type="NCBI Taxonomy" id="2995308"/>
    <lineage>
        <taxon>Bacteria</taxon>
        <taxon>Pseudomonadati</taxon>
        <taxon>Myxococcota</taxon>
        <taxon>Polyangia</taxon>
        <taxon>Polyangiales</taxon>
        <taxon>Polyangiaceae</taxon>
        <taxon>Sorangium</taxon>
    </lineage>
</organism>
<dbReference type="Proteomes" id="UP001217485">
    <property type="component" value="Unassembled WGS sequence"/>
</dbReference>
<comment type="caution">
    <text evidence="1">The sequence shown here is derived from an EMBL/GenBank/DDBJ whole genome shotgun (WGS) entry which is preliminary data.</text>
</comment>